<evidence type="ECO:0000313" key="1">
    <source>
        <dbReference type="EMBL" id="MBW96767.1"/>
    </source>
</evidence>
<sequence>MPPSLATSLGAWSTLTLELDSVAPCCLVSGLEFTASADLELSETDDFEIITVDELEQDFPKAILCSLDNTGELKLVPLDFDGSSADPKLCLSSEGHFGITIAISEASNSCLS</sequence>
<reference evidence="1" key="1">
    <citation type="submission" date="2018-02" db="EMBL/GenBank/DDBJ databases">
        <title>Rhizophora mucronata_Transcriptome.</title>
        <authorList>
            <person name="Meera S.P."/>
            <person name="Sreeshan A."/>
            <person name="Augustine A."/>
        </authorList>
    </citation>
    <scope>NUCLEOTIDE SEQUENCE</scope>
    <source>
        <tissue evidence="1">Leaf</tissue>
    </source>
</reference>
<protein>
    <submittedName>
        <fullName evidence="1">Uncharacterized protein LOC105645596 isoform X2</fullName>
    </submittedName>
</protein>
<name>A0A2P2JTF9_RHIMU</name>
<dbReference type="EMBL" id="GGEC01016284">
    <property type="protein sequence ID" value="MBW96767.1"/>
    <property type="molecule type" value="Transcribed_RNA"/>
</dbReference>
<dbReference type="AlphaFoldDB" id="A0A2P2JTF9"/>
<accession>A0A2P2JTF9</accession>
<organism evidence="1">
    <name type="scientific">Rhizophora mucronata</name>
    <name type="common">Asiatic mangrove</name>
    <dbReference type="NCBI Taxonomy" id="61149"/>
    <lineage>
        <taxon>Eukaryota</taxon>
        <taxon>Viridiplantae</taxon>
        <taxon>Streptophyta</taxon>
        <taxon>Embryophyta</taxon>
        <taxon>Tracheophyta</taxon>
        <taxon>Spermatophyta</taxon>
        <taxon>Magnoliopsida</taxon>
        <taxon>eudicotyledons</taxon>
        <taxon>Gunneridae</taxon>
        <taxon>Pentapetalae</taxon>
        <taxon>rosids</taxon>
        <taxon>fabids</taxon>
        <taxon>Malpighiales</taxon>
        <taxon>Rhizophoraceae</taxon>
        <taxon>Rhizophora</taxon>
    </lineage>
</organism>
<proteinExistence type="predicted"/>